<accession>A0A5K7ZXI5</accession>
<feature type="coiled-coil region" evidence="1">
    <location>
        <begin position="84"/>
        <end position="111"/>
    </location>
</feature>
<dbReference type="Pfam" id="PF17253">
    <property type="entry name" value="DUF5320"/>
    <property type="match status" value="1"/>
</dbReference>
<evidence type="ECO:0000256" key="1">
    <source>
        <dbReference type="SAM" id="Coils"/>
    </source>
</evidence>
<proteinExistence type="predicted"/>
<evidence type="ECO:0000313" key="4">
    <source>
        <dbReference type="Proteomes" id="UP000425960"/>
    </source>
</evidence>
<dbReference type="Proteomes" id="UP000425960">
    <property type="component" value="Chromosome"/>
</dbReference>
<dbReference type="EMBL" id="AP021876">
    <property type="protein sequence ID" value="BBO84959.1"/>
    <property type="molecule type" value="Genomic_DNA"/>
</dbReference>
<evidence type="ECO:0000313" key="3">
    <source>
        <dbReference type="EMBL" id="BBO84959.1"/>
    </source>
</evidence>
<dbReference type="InterPro" id="IPR035205">
    <property type="entry name" value="DUF5320"/>
</dbReference>
<name>A0A5K7ZXI5_9BACT</name>
<organism evidence="3 4">
    <name type="scientific">Desulfosarcina ovata subsp. sediminis</name>
    <dbReference type="NCBI Taxonomy" id="885957"/>
    <lineage>
        <taxon>Bacteria</taxon>
        <taxon>Pseudomonadati</taxon>
        <taxon>Thermodesulfobacteriota</taxon>
        <taxon>Desulfobacteria</taxon>
        <taxon>Desulfobacterales</taxon>
        <taxon>Desulfosarcinaceae</taxon>
        <taxon>Desulfosarcina</taxon>
    </lineage>
</organism>
<feature type="region of interest" description="Disordered" evidence="2">
    <location>
        <begin position="1"/>
        <end position="23"/>
    </location>
</feature>
<sequence>MPGFDRSGPAGAGPMTGGRRGVCGGSYGRPANIGYGFGYGGGRGMGFRRGYGGRGRGFGYRGYGGYPAPPAVGPAYPQSSADEMAMLQAEANAMKASLESIQNRIAELEKDASE</sequence>
<dbReference type="AlphaFoldDB" id="A0A5K7ZXI5"/>
<reference evidence="3 4" key="1">
    <citation type="submission" date="2019-11" db="EMBL/GenBank/DDBJ databases">
        <title>Comparative genomics of hydrocarbon-degrading Desulfosarcina strains.</title>
        <authorList>
            <person name="Watanabe M."/>
            <person name="Kojima H."/>
            <person name="Fukui M."/>
        </authorList>
    </citation>
    <scope>NUCLEOTIDE SEQUENCE [LARGE SCALE GENOMIC DNA]</scope>
    <source>
        <strain evidence="3 4">28bB2T</strain>
    </source>
</reference>
<evidence type="ECO:0008006" key="5">
    <source>
        <dbReference type="Google" id="ProtNLM"/>
    </source>
</evidence>
<gene>
    <name evidence="3" type="ORF">DSCO28_55250</name>
</gene>
<protein>
    <recommendedName>
        <fullName evidence="5">DUF5320 domain-containing protein</fullName>
    </recommendedName>
</protein>
<feature type="compositionally biased region" description="Gly residues" evidence="2">
    <location>
        <begin position="10"/>
        <end position="23"/>
    </location>
</feature>
<keyword evidence="1" id="KW-0175">Coiled coil</keyword>
<dbReference type="KEGG" id="dov:DSCO28_55250"/>
<dbReference type="RefSeq" id="WP_155312587.1">
    <property type="nucleotide sequence ID" value="NZ_AP021876.1"/>
</dbReference>
<evidence type="ECO:0000256" key="2">
    <source>
        <dbReference type="SAM" id="MobiDB-lite"/>
    </source>
</evidence>